<evidence type="ECO:0000256" key="3">
    <source>
        <dbReference type="ARBA" id="ARBA00022692"/>
    </source>
</evidence>
<accession>A0A2V1HTG6</accession>
<feature type="transmembrane region" description="Helical" evidence="6">
    <location>
        <begin position="12"/>
        <end position="31"/>
    </location>
</feature>
<evidence type="ECO:0000256" key="2">
    <source>
        <dbReference type="ARBA" id="ARBA00009399"/>
    </source>
</evidence>
<dbReference type="GO" id="GO:0005886">
    <property type="term" value="C:plasma membrane"/>
    <property type="evidence" value="ECO:0007669"/>
    <property type="project" value="TreeGrafter"/>
</dbReference>
<keyword evidence="9" id="KW-1185">Reference proteome</keyword>
<keyword evidence="3 6" id="KW-0812">Transmembrane</keyword>
<sequence>MTARGQLGPFLRFLLVGGTTVLIDAGVYALLSTTGLGYDPAKAMSFIAGAVFAYFANWRFTFGRRRSRWSELLFVLVYLTALLINVLLNAWVRSIDPDSVAVASLAFLVATGTSAAWNFIGMSLFVFARPGDTADHSAPDKESM</sequence>
<dbReference type="PANTHER" id="PTHR38459">
    <property type="entry name" value="PROPHAGE BACTOPRENOL-LINKED GLUCOSE TRANSLOCASE HOMOLOG"/>
    <property type="match status" value="1"/>
</dbReference>
<proteinExistence type="inferred from homology"/>
<evidence type="ECO:0000256" key="5">
    <source>
        <dbReference type="ARBA" id="ARBA00023136"/>
    </source>
</evidence>
<evidence type="ECO:0000256" key="6">
    <source>
        <dbReference type="SAM" id="Phobius"/>
    </source>
</evidence>
<feature type="transmembrane region" description="Helical" evidence="6">
    <location>
        <begin position="43"/>
        <end position="60"/>
    </location>
</feature>
<feature type="domain" description="GtrA/DPMS transmembrane" evidence="7">
    <location>
        <begin position="12"/>
        <end position="127"/>
    </location>
</feature>
<dbReference type="EMBL" id="QEOP01000001">
    <property type="protein sequence ID" value="PVZ95858.1"/>
    <property type="molecule type" value="Genomic_DNA"/>
</dbReference>
<evidence type="ECO:0000256" key="4">
    <source>
        <dbReference type="ARBA" id="ARBA00022989"/>
    </source>
</evidence>
<keyword evidence="5 6" id="KW-0472">Membrane</keyword>
<dbReference type="Pfam" id="PF04138">
    <property type="entry name" value="GtrA_DPMS_TM"/>
    <property type="match status" value="1"/>
</dbReference>
<evidence type="ECO:0000256" key="1">
    <source>
        <dbReference type="ARBA" id="ARBA00004141"/>
    </source>
</evidence>
<dbReference type="SUPFAM" id="SSF161111">
    <property type="entry name" value="Cation efflux protein transmembrane domain-like"/>
    <property type="match status" value="1"/>
</dbReference>
<evidence type="ECO:0000313" key="8">
    <source>
        <dbReference type="EMBL" id="PVZ95858.1"/>
    </source>
</evidence>
<dbReference type="OrthoDB" id="3828151at2"/>
<reference evidence="8 9" key="1">
    <citation type="submission" date="2018-05" db="EMBL/GenBank/DDBJ databases">
        <title>Amnibacterium sp. M8JJ-5, whole genome shotgun sequence.</title>
        <authorList>
            <person name="Tuo L."/>
        </authorList>
    </citation>
    <scope>NUCLEOTIDE SEQUENCE [LARGE SCALE GENOMIC DNA]</scope>
    <source>
        <strain evidence="8 9">M8JJ-5</strain>
    </source>
</reference>
<dbReference type="PANTHER" id="PTHR38459:SF1">
    <property type="entry name" value="PROPHAGE BACTOPRENOL-LINKED GLUCOSE TRANSLOCASE HOMOLOG"/>
    <property type="match status" value="1"/>
</dbReference>
<name>A0A2V1HTG6_9MICO</name>
<gene>
    <name evidence="8" type="ORF">DDQ50_05180</name>
</gene>
<dbReference type="InterPro" id="IPR051401">
    <property type="entry name" value="GtrA_CellWall_Glycosyl"/>
</dbReference>
<comment type="caution">
    <text evidence="8">The sequence shown here is derived from an EMBL/GenBank/DDBJ whole genome shotgun (WGS) entry which is preliminary data.</text>
</comment>
<comment type="similarity">
    <text evidence="2">Belongs to the GtrA family.</text>
</comment>
<protein>
    <submittedName>
        <fullName evidence="8">GtrA family protein</fullName>
    </submittedName>
</protein>
<dbReference type="InterPro" id="IPR007267">
    <property type="entry name" value="GtrA_DPMS_TM"/>
</dbReference>
<dbReference type="Proteomes" id="UP000244893">
    <property type="component" value="Unassembled WGS sequence"/>
</dbReference>
<comment type="subcellular location">
    <subcellularLocation>
        <location evidence="1">Membrane</location>
        <topology evidence="1">Multi-pass membrane protein</topology>
    </subcellularLocation>
</comment>
<organism evidence="8 9">
    <name type="scientific">Amnibacterium flavum</name>
    <dbReference type="NCBI Taxonomy" id="2173173"/>
    <lineage>
        <taxon>Bacteria</taxon>
        <taxon>Bacillati</taxon>
        <taxon>Actinomycetota</taxon>
        <taxon>Actinomycetes</taxon>
        <taxon>Micrococcales</taxon>
        <taxon>Microbacteriaceae</taxon>
        <taxon>Amnibacterium</taxon>
    </lineage>
</organism>
<dbReference type="InterPro" id="IPR027469">
    <property type="entry name" value="Cation_efflux_TMD_sf"/>
</dbReference>
<feature type="transmembrane region" description="Helical" evidence="6">
    <location>
        <begin position="104"/>
        <end position="127"/>
    </location>
</feature>
<feature type="transmembrane region" description="Helical" evidence="6">
    <location>
        <begin position="72"/>
        <end position="92"/>
    </location>
</feature>
<dbReference type="GO" id="GO:0000271">
    <property type="term" value="P:polysaccharide biosynthetic process"/>
    <property type="evidence" value="ECO:0007669"/>
    <property type="project" value="InterPro"/>
</dbReference>
<dbReference type="AlphaFoldDB" id="A0A2V1HTG6"/>
<evidence type="ECO:0000313" key="9">
    <source>
        <dbReference type="Proteomes" id="UP000244893"/>
    </source>
</evidence>
<evidence type="ECO:0000259" key="7">
    <source>
        <dbReference type="Pfam" id="PF04138"/>
    </source>
</evidence>
<dbReference type="RefSeq" id="WP_116755592.1">
    <property type="nucleotide sequence ID" value="NZ_JBHUEX010000001.1"/>
</dbReference>
<keyword evidence="4 6" id="KW-1133">Transmembrane helix</keyword>